<dbReference type="SUPFAM" id="SSF51735">
    <property type="entry name" value="NAD(P)-binding Rossmann-fold domains"/>
    <property type="match status" value="1"/>
</dbReference>
<sequence>MKIKTCFIGFGKRVNLFYAPILKKLKDNFDLCAFTKKHQSQVPEIKDKYKMVFSESADTLLKEFNPDLLIVSVPTLEVINILHKIENHNCVVVVDTPFFCSMNGLERLNLLVSEQWPFLPIEQFKKLLIPSGELGEVFYAENESRTFDYHGIAQLRNYFQANKQISKITGSRLSRPEEEWQFGIVKNTDDTGFLYKFSYYVKKCPFRPHQGLKVY</sequence>
<feature type="domain" description="Gfo/Idh/MocA-like oxidoreductase N-terminal" evidence="1">
    <location>
        <begin position="4"/>
        <end position="112"/>
    </location>
</feature>
<dbReference type="InterPro" id="IPR036291">
    <property type="entry name" value="NAD(P)-bd_dom_sf"/>
</dbReference>
<organism evidence="2">
    <name type="scientific">marine metagenome</name>
    <dbReference type="NCBI Taxonomy" id="408172"/>
    <lineage>
        <taxon>unclassified sequences</taxon>
        <taxon>metagenomes</taxon>
        <taxon>ecological metagenomes</taxon>
    </lineage>
</organism>
<evidence type="ECO:0000259" key="1">
    <source>
        <dbReference type="Pfam" id="PF01408"/>
    </source>
</evidence>
<evidence type="ECO:0000313" key="2">
    <source>
        <dbReference type="EMBL" id="SVC44218.1"/>
    </source>
</evidence>
<name>A0A382M6H8_9ZZZZ</name>
<dbReference type="Pfam" id="PF01408">
    <property type="entry name" value="GFO_IDH_MocA"/>
    <property type="match status" value="1"/>
</dbReference>
<dbReference type="EMBL" id="UINC01091448">
    <property type="protein sequence ID" value="SVC44218.1"/>
    <property type="molecule type" value="Genomic_DNA"/>
</dbReference>
<reference evidence="2" key="1">
    <citation type="submission" date="2018-05" db="EMBL/GenBank/DDBJ databases">
        <authorList>
            <person name="Lanie J.A."/>
            <person name="Ng W.-L."/>
            <person name="Kazmierczak K.M."/>
            <person name="Andrzejewski T.M."/>
            <person name="Davidsen T.M."/>
            <person name="Wayne K.J."/>
            <person name="Tettelin H."/>
            <person name="Glass J.I."/>
            <person name="Rusch D."/>
            <person name="Podicherti R."/>
            <person name="Tsui H.-C.T."/>
            <person name="Winkler M.E."/>
        </authorList>
    </citation>
    <scope>NUCLEOTIDE SEQUENCE</scope>
</reference>
<dbReference type="Gene3D" id="3.40.50.720">
    <property type="entry name" value="NAD(P)-binding Rossmann-like Domain"/>
    <property type="match status" value="1"/>
</dbReference>
<accession>A0A382M6H8</accession>
<protein>
    <recommendedName>
        <fullName evidence="1">Gfo/Idh/MocA-like oxidoreductase N-terminal domain-containing protein</fullName>
    </recommendedName>
</protein>
<dbReference type="GO" id="GO:0000166">
    <property type="term" value="F:nucleotide binding"/>
    <property type="evidence" value="ECO:0007669"/>
    <property type="project" value="InterPro"/>
</dbReference>
<feature type="non-terminal residue" evidence="2">
    <location>
        <position position="215"/>
    </location>
</feature>
<dbReference type="AlphaFoldDB" id="A0A382M6H8"/>
<dbReference type="InterPro" id="IPR000683">
    <property type="entry name" value="Gfo/Idh/MocA-like_OxRdtase_N"/>
</dbReference>
<proteinExistence type="predicted"/>
<gene>
    <name evidence="2" type="ORF">METZ01_LOCUS297072</name>
</gene>